<dbReference type="EMBL" id="AP011637">
    <property type="protein sequence ID" value="BAL52683.1"/>
    <property type="molecule type" value="Genomic_DNA"/>
</dbReference>
<gene>
    <name evidence="2" type="ORF">HGMM_F03A04C06</name>
</gene>
<dbReference type="Gene3D" id="3.30.70.1900">
    <property type="match status" value="1"/>
</dbReference>
<dbReference type="Pfam" id="PF10040">
    <property type="entry name" value="CRISPR_Cas6"/>
    <property type="match status" value="1"/>
</dbReference>
<sequence>MSENAAAVLASFCLYKLHFVVRARDRLHVPAYKGPMLRGGFGKALKRVACSSPLCKLSDTCQRPTQCVYAYLFETPRSPSSEVLRTYSHVPHPFVLEPPEDTKRTYAPGETFGFHLILLGRAMDYLPFVLAAFQELGDLGIGREYGRYTLEAVYSVRASGEETVIYAARERRLRDPGSPLQPAHWLQSKPTASHIEVEFLTPGRFHLKGHRRHVGQPGAEIQALHFSILWGALARRLSSLAYFHTGQRLEPFLDFGSLKRQAQDVVLESQKLHWVEWQRYSTRHRKRLKLGGLRGTVRYAGPLGVFWPYLQLGEYVHVGKGTAFGLGKIQLRDLTEAPPSASIKTKQVVDDPSQVEG</sequence>
<evidence type="ECO:0000259" key="1">
    <source>
        <dbReference type="Pfam" id="PF10040"/>
    </source>
</evidence>
<dbReference type="AlphaFoldDB" id="H5S947"/>
<accession>H5S947</accession>
<proteinExistence type="predicted"/>
<feature type="domain" description="CRISPR-associated protein Cas6 C-terminal" evidence="1">
    <location>
        <begin position="197"/>
        <end position="329"/>
    </location>
</feature>
<name>H5S947_9ZZZZ</name>
<protein>
    <submittedName>
        <fullName evidence="2">Hypothetical conserved protein</fullName>
    </submittedName>
</protein>
<evidence type="ECO:0000313" key="2">
    <source>
        <dbReference type="EMBL" id="BAL52683.1"/>
    </source>
</evidence>
<reference evidence="2" key="1">
    <citation type="journal article" date="2005" name="Environ. Microbiol.">
        <title>Genetic and functional properties of uncultivated thermophilic crenarchaeotes from a subsurface gold mine as revealed by analysis of genome fragments.</title>
        <authorList>
            <person name="Nunoura T."/>
            <person name="Hirayama H."/>
            <person name="Takami H."/>
            <person name="Oida H."/>
            <person name="Nishi S."/>
            <person name="Shimamura S."/>
            <person name="Suzuki Y."/>
            <person name="Inagaki F."/>
            <person name="Takai K."/>
            <person name="Nealson K.H."/>
            <person name="Horikoshi K."/>
        </authorList>
    </citation>
    <scope>NUCLEOTIDE SEQUENCE</scope>
</reference>
<dbReference type="InterPro" id="IPR019267">
    <property type="entry name" value="CRISPR-assoc_Cas6_C"/>
</dbReference>
<organism evidence="2">
    <name type="scientific">uncultured prokaryote</name>
    <dbReference type="NCBI Taxonomy" id="198431"/>
    <lineage>
        <taxon>unclassified sequences</taxon>
        <taxon>environmental samples</taxon>
    </lineage>
</organism>
<reference evidence="2" key="2">
    <citation type="journal article" date="2012" name="PLoS ONE">
        <title>A Deeply Branching Thermophilic Bacterium with an Ancient Acetyl-CoA Pathway Dominates a Subsurface Ecosystem.</title>
        <authorList>
            <person name="Takami H."/>
            <person name="Noguchi H."/>
            <person name="Takaki Y."/>
            <person name="Uchiyama I."/>
            <person name="Toyoda A."/>
            <person name="Nishi S."/>
            <person name="Chee G.-J."/>
            <person name="Arai W."/>
            <person name="Nunoura T."/>
            <person name="Itoh T."/>
            <person name="Hattori M."/>
            <person name="Takai K."/>
        </authorList>
    </citation>
    <scope>NUCLEOTIDE SEQUENCE</scope>
</reference>